<organism evidence="4 5">
    <name type="scientific">Spirodela intermedia</name>
    <name type="common">Intermediate duckweed</name>
    <dbReference type="NCBI Taxonomy" id="51605"/>
    <lineage>
        <taxon>Eukaryota</taxon>
        <taxon>Viridiplantae</taxon>
        <taxon>Streptophyta</taxon>
        <taxon>Embryophyta</taxon>
        <taxon>Tracheophyta</taxon>
        <taxon>Spermatophyta</taxon>
        <taxon>Magnoliopsida</taxon>
        <taxon>Liliopsida</taxon>
        <taxon>Araceae</taxon>
        <taxon>Lemnoideae</taxon>
        <taxon>Spirodela</taxon>
    </lineage>
</organism>
<evidence type="ECO:0000313" key="4">
    <source>
        <dbReference type="EMBL" id="CAA7409380.1"/>
    </source>
</evidence>
<dbReference type="EMBL" id="LR743603">
    <property type="protein sequence ID" value="CAA2633093.1"/>
    <property type="molecule type" value="Genomic_DNA"/>
</dbReference>
<feature type="transmembrane region" description="Helical" evidence="1">
    <location>
        <begin position="51"/>
        <end position="71"/>
    </location>
</feature>
<keyword evidence="1" id="KW-0472">Membrane</keyword>
<name>A0A7I8LHX2_SPIIN</name>
<evidence type="ECO:0000256" key="2">
    <source>
        <dbReference type="SAM" id="SignalP"/>
    </source>
</evidence>
<feature type="transmembrane region" description="Helical" evidence="1">
    <location>
        <begin position="83"/>
        <end position="104"/>
    </location>
</feature>
<reference evidence="4" key="1">
    <citation type="submission" date="2020-02" db="EMBL/GenBank/DDBJ databases">
        <authorList>
            <person name="Scholz U."/>
            <person name="Mascher M."/>
            <person name="Fiebig A."/>
        </authorList>
    </citation>
    <scope>NUCLEOTIDE SEQUENCE</scope>
</reference>
<dbReference type="PANTHER" id="PTHR33133:SF14">
    <property type="entry name" value="OS06G0653700 PROTEIN"/>
    <property type="match status" value="1"/>
</dbReference>
<keyword evidence="1" id="KW-0812">Transmembrane</keyword>
<gene>
    <name evidence="3" type="ORF">SI7747_16018633</name>
    <name evidence="4" type="ORF">SI8410_16020058</name>
</gene>
<protein>
    <submittedName>
        <fullName evidence="4">Uncharacterized protein</fullName>
    </submittedName>
</protein>
<dbReference type="PANTHER" id="PTHR33133">
    <property type="entry name" value="OS08G0107100 PROTEIN-RELATED"/>
    <property type="match status" value="1"/>
</dbReference>
<feature type="chain" id="PRO_5045020070" evidence="2">
    <location>
        <begin position="26"/>
        <end position="234"/>
    </location>
</feature>
<dbReference type="EMBL" id="LR746279">
    <property type="protein sequence ID" value="CAA7409380.1"/>
    <property type="molecule type" value="Genomic_DNA"/>
</dbReference>
<proteinExistence type="predicted"/>
<dbReference type="Proteomes" id="UP000663760">
    <property type="component" value="Chromosome 16"/>
</dbReference>
<evidence type="ECO:0000256" key="1">
    <source>
        <dbReference type="SAM" id="Phobius"/>
    </source>
</evidence>
<accession>A0A7I8LHX2</accession>
<feature type="signal peptide" evidence="2">
    <location>
        <begin position="1"/>
        <end position="25"/>
    </location>
</feature>
<keyword evidence="1" id="KW-1133">Transmembrane helix</keyword>
<dbReference type="OrthoDB" id="777403at2759"/>
<keyword evidence="5" id="KW-1185">Reference proteome</keyword>
<sequence length="234" mass="24958">MGEKTHQVATVVFLLCSLSLLLTRANRHLSPPGTAERRQLEPVGFLLSRASAVALVYLSTAACGGAATEALDRARRTWRRPAATLLHIELLAAAWSSLLWALAALTRAISGTAMEALFIAAVMVIAVWLGPVLFAHSEIACKLSVVVAAAEEEREGAAALQRAEELVRGRRLQGFLLTAVLAQLDKSTAEAAAAGSFTAAGFHIAAKFLSCVAYTKFYQECKKRHQGGKSSSNR</sequence>
<feature type="transmembrane region" description="Helical" evidence="1">
    <location>
        <begin position="116"/>
        <end position="135"/>
    </location>
</feature>
<dbReference type="AlphaFoldDB" id="A0A7I8LHX2"/>
<evidence type="ECO:0000313" key="5">
    <source>
        <dbReference type="Proteomes" id="UP000663760"/>
    </source>
</evidence>
<evidence type="ECO:0000313" key="3">
    <source>
        <dbReference type="EMBL" id="CAA2633093.1"/>
    </source>
</evidence>
<keyword evidence="2" id="KW-0732">Signal</keyword>